<keyword evidence="6" id="KW-1185">Reference proteome</keyword>
<dbReference type="AlphaFoldDB" id="A0AAN9PAI3"/>
<feature type="chain" id="PRO_5042667822" description="Dirigent protein" evidence="4">
    <location>
        <begin position="19"/>
        <end position="188"/>
    </location>
</feature>
<keyword evidence="3 4" id="KW-0964">Secreted</keyword>
<accession>A0AAN9PAI3</accession>
<dbReference type="GO" id="GO:0009699">
    <property type="term" value="P:phenylpropanoid biosynthetic process"/>
    <property type="evidence" value="ECO:0007669"/>
    <property type="project" value="UniProtKB-ARBA"/>
</dbReference>
<dbReference type="Proteomes" id="UP001372338">
    <property type="component" value="Unassembled WGS sequence"/>
</dbReference>
<reference evidence="5 6" key="1">
    <citation type="submission" date="2024-01" db="EMBL/GenBank/DDBJ databases">
        <title>The genomes of 5 underutilized Papilionoideae crops provide insights into root nodulation and disease resistanc.</title>
        <authorList>
            <person name="Yuan L."/>
        </authorList>
    </citation>
    <scope>NUCLEOTIDE SEQUENCE [LARGE SCALE GENOMIC DNA]</scope>
    <source>
        <strain evidence="5">ZHUSHIDOU_FW_LH</strain>
        <tissue evidence="5">Leaf</tissue>
    </source>
</reference>
<dbReference type="GO" id="GO:0048046">
    <property type="term" value="C:apoplast"/>
    <property type="evidence" value="ECO:0007669"/>
    <property type="project" value="UniProtKB-SubCell"/>
</dbReference>
<comment type="function">
    <text evidence="4">Dirigent proteins impart stereoselectivity on the phenoxy radical-coupling reaction, yielding optically active lignans from two molecules of coniferyl alcohol in the biosynthesis of lignans, flavonolignans, and alkaloids and thus plays a central role in plant secondary metabolism.</text>
</comment>
<dbReference type="InterPro" id="IPR044859">
    <property type="entry name" value="Allene_oxi_cyc_Dirigent"/>
</dbReference>
<comment type="similarity">
    <text evidence="1 4">Belongs to the plant dirigent protein family.</text>
</comment>
<evidence type="ECO:0000313" key="6">
    <source>
        <dbReference type="Proteomes" id="UP001372338"/>
    </source>
</evidence>
<protein>
    <recommendedName>
        <fullName evidence="4">Dirigent protein</fullName>
    </recommendedName>
</protein>
<proteinExistence type="inferred from homology"/>
<sequence>MATLLSFLLLFSLSSCFCFCFIITTQGAFSESQSYIKLPITEKLITHLHFYYHDIRNDKNPTVVQIIDTPKNVPNGFGTTFVMDDAMTEGPELSSKEIGRAQGLFGLASLHDLGMAMLTNFVFSEGKYAGSTLSMLGRNPISEQNREMPIVGGTGVFRFATGYAVANSVTSISTQEHFVVEYNITIYH</sequence>
<dbReference type="Pfam" id="PF03018">
    <property type="entry name" value="Dirigent"/>
    <property type="match status" value="1"/>
</dbReference>
<dbReference type="PANTHER" id="PTHR21495">
    <property type="entry name" value="NUCLEOPORIN-RELATED"/>
    <property type="match status" value="1"/>
</dbReference>
<dbReference type="InterPro" id="IPR004265">
    <property type="entry name" value="Dirigent"/>
</dbReference>
<dbReference type="Gene3D" id="2.40.480.10">
    <property type="entry name" value="Allene oxide cyclase-like"/>
    <property type="match status" value="1"/>
</dbReference>
<name>A0AAN9PAI3_CROPI</name>
<feature type="signal peptide" evidence="4">
    <location>
        <begin position="1"/>
        <end position="18"/>
    </location>
</feature>
<organism evidence="5 6">
    <name type="scientific">Crotalaria pallida</name>
    <name type="common">Smooth rattlebox</name>
    <name type="synonym">Crotalaria striata</name>
    <dbReference type="NCBI Taxonomy" id="3830"/>
    <lineage>
        <taxon>Eukaryota</taxon>
        <taxon>Viridiplantae</taxon>
        <taxon>Streptophyta</taxon>
        <taxon>Embryophyta</taxon>
        <taxon>Tracheophyta</taxon>
        <taxon>Spermatophyta</taxon>
        <taxon>Magnoliopsida</taxon>
        <taxon>eudicotyledons</taxon>
        <taxon>Gunneridae</taxon>
        <taxon>Pentapetalae</taxon>
        <taxon>rosids</taxon>
        <taxon>fabids</taxon>
        <taxon>Fabales</taxon>
        <taxon>Fabaceae</taxon>
        <taxon>Papilionoideae</taxon>
        <taxon>50 kb inversion clade</taxon>
        <taxon>genistoids sensu lato</taxon>
        <taxon>core genistoids</taxon>
        <taxon>Crotalarieae</taxon>
        <taxon>Crotalaria</taxon>
    </lineage>
</organism>
<evidence type="ECO:0000256" key="3">
    <source>
        <dbReference type="ARBA" id="ARBA00022525"/>
    </source>
</evidence>
<keyword evidence="4" id="KW-0732">Signal</keyword>
<comment type="caution">
    <text evidence="5">The sequence shown here is derived from an EMBL/GenBank/DDBJ whole genome shotgun (WGS) entry which is preliminary data.</text>
</comment>
<evidence type="ECO:0000256" key="4">
    <source>
        <dbReference type="RuleBase" id="RU363099"/>
    </source>
</evidence>
<comment type="subunit">
    <text evidence="2 4">Homodimer.</text>
</comment>
<keyword evidence="4" id="KW-0052">Apoplast</keyword>
<evidence type="ECO:0000256" key="1">
    <source>
        <dbReference type="ARBA" id="ARBA00010746"/>
    </source>
</evidence>
<evidence type="ECO:0000313" key="5">
    <source>
        <dbReference type="EMBL" id="KAK7290672.1"/>
    </source>
</evidence>
<evidence type="ECO:0000256" key="2">
    <source>
        <dbReference type="ARBA" id="ARBA00011738"/>
    </source>
</evidence>
<dbReference type="EMBL" id="JAYWIO010000001">
    <property type="protein sequence ID" value="KAK7290672.1"/>
    <property type="molecule type" value="Genomic_DNA"/>
</dbReference>
<gene>
    <name evidence="5" type="ORF">RIF29_05256</name>
</gene>
<comment type="subcellular location">
    <subcellularLocation>
        <location evidence="4">Secreted</location>
        <location evidence="4">Extracellular space</location>
        <location evidence="4">Apoplast</location>
    </subcellularLocation>
</comment>